<keyword evidence="6 8" id="KW-0472">Membrane</keyword>
<keyword evidence="3 9" id="KW-0808">Transferase</keyword>
<comment type="subcellular location">
    <subcellularLocation>
        <location evidence="1">Cell membrane</location>
        <topology evidence="1">Multi-pass membrane protein</topology>
    </subcellularLocation>
</comment>
<reference evidence="9 10" key="1">
    <citation type="submission" date="2017-06" db="EMBL/GenBank/DDBJ databases">
        <authorList>
            <person name="Kim H.J."/>
            <person name="Triplett B.A."/>
        </authorList>
    </citation>
    <scope>NUCLEOTIDE SEQUENCE [LARGE SCALE GENOMIC DNA]</scope>
    <source>
        <strain evidence="9 10">DSM 11445</strain>
    </source>
</reference>
<dbReference type="EMBL" id="FZON01000010">
    <property type="protein sequence ID" value="SNS30157.1"/>
    <property type="molecule type" value="Genomic_DNA"/>
</dbReference>
<dbReference type="GO" id="GO:0005886">
    <property type="term" value="C:plasma membrane"/>
    <property type="evidence" value="ECO:0007669"/>
    <property type="project" value="UniProtKB-SubCell"/>
</dbReference>
<name>A0A239DCY1_9RHOB</name>
<feature type="transmembrane region" description="Helical" evidence="8">
    <location>
        <begin position="81"/>
        <end position="102"/>
    </location>
</feature>
<dbReference type="AlphaFoldDB" id="A0A239DCY1"/>
<evidence type="ECO:0000256" key="8">
    <source>
        <dbReference type="SAM" id="Phobius"/>
    </source>
</evidence>
<evidence type="ECO:0000313" key="9">
    <source>
        <dbReference type="EMBL" id="SNS30157.1"/>
    </source>
</evidence>
<feature type="transmembrane region" description="Helical" evidence="8">
    <location>
        <begin position="275"/>
        <end position="297"/>
    </location>
</feature>
<feature type="binding site" evidence="7">
    <location>
        <position position="163"/>
    </location>
    <ligand>
        <name>Mg(2+)</name>
        <dbReference type="ChEBI" id="CHEBI:18420"/>
    </ligand>
</feature>
<dbReference type="GO" id="GO:0071555">
    <property type="term" value="P:cell wall organization"/>
    <property type="evidence" value="ECO:0007669"/>
    <property type="project" value="TreeGrafter"/>
</dbReference>
<feature type="transmembrane region" description="Helical" evidence="8">
    <location>
        <begin position="189"/>
        <end position="208"/>
    </location>
</feature>
<protein>
    <submittedName>
        <fullName evidence="9">UDP-N-acetylmuramyl pentapeptide phosphotransferase/UDP-N-acetylglucosamine-1-phosphate transferase</fullName>
    </submittedName>
</protein>
<keyword evidence="2" id="KW-1003">Cell membrane</keyword>
<dbReference type="GO" id="GO:0044038">
    <property type="term" value="P:cell wall macromolecule biosynthetic process"/>
    <property type="evidence" value="ECO:0007669"/>
    <property type="project" value="TreeGrafter"/>
</dbReference>
<evidence type="ECO:0000256" key="6">
    <source>
        <dbReference type="ARBA" id="ARBA00023136"/>
    </source>
</evidence>
<dbReference type="GO" id="GO:0016780">
    <property type="term" value="F:phosphotransferase activity, for other substituted phosphate groups"/>
    <property type="evidence" value="ECO:0007669"/>
    <property type="project" value="InterPro"/>
</dbReference>
<feature type="transmembrane region" description="Helical" evidence="8">
    <location>
        <begin position="132"/>
        <end position="152"/>
    </location>
</feature>
<dbReference type="Pfam" id="PF00953">
    <property type="entry name" value="Glycos_transf_4"/>
    <property type="match status" value="1"/>
</dbReference>
<evidence type="ECO:0000256" key="3">
    <source>
        <dbReference type="ARBA" id="ARBA00022679"/>
    </source>
</evidence>
<feature type="transmembrane region" description="Helical" evidence="8">
    <location>
        <begin position="249"/>
        <end position="269"/>
    </location>
</feature>
<feature type="transmembrane region" description="Helical" evidence="8">
    <location>
        <begin position="164"/>
        <end position="183"/>
    </location>
</feature>
<comment type="cofactor">
    <cofactor evidence="7">
        <name>Mg(2+)</name>
        <dbReference type="ChEBI" id="CHEBI:18420"/>
    </cofactor>
</comment>
<keyword evidence="4 8" id="KW-0812">Transmembrane</keyword>
<organism evidence="9 10">
    <name type="scientific">Antarctobacter heliothermus</name>
    <dbReference type="NCBI Taxonomy" id="74033"/>
    <lineage>
        <taxon>Bacteria</taxon>
        <taxon>Pseudomonadati</taxon>
        <taxon>Pseudomonadota</taxon>
        <taxon>Alphaproteobacteria</taxon>
        <taxon>Rhodobacterales</taxon>
        <taxon>Roseobacteraceae</taxon>
        <taxon>Antarctobacter</taxon>
    </lineage>
</organism>
<evidence type="ECO:0000256" key="2">
    <source>
        <dbReference type="ARBA" id="ARBA00022475"/>
    </source>
</evidence>
<evidence type="ECO:0000256" key="1">
    <source>
        <dbReference type="ARBA" id="ARBA00004651"/>
    </source>
</evidence>
<feature type="binding site" evidence="7">
    <location>
        <position position="103"/>
    </location>
    <ligand>
        <name>Mg(2+)</name>
        <dbReference type="ChEBI" id="CHEBI:18420"/>
    </ligand>
</feature>
<gene>
    <name evidence="9" type="ORF">SAMN04488078_101061</name>
</gene>
<keyword evidence="7" id="KW-0479">Metal-binding</keyword>
<evidence type="ECO:0000256" key="4">
    <source>
        <dbReference type="ARBA" id="ARBA00022692"/>
    </source>
</evidence>
<dbReference type="GO" id="GO:0046872">
    <property type="term" value="F:metal ion binding"/>
    <property type="evidence" value="ECO:0007669"/>
    <property type="project" value="UniProtKB-KW"/>
</dbReference>
<feature type="transmembrane region" description="Helical" evidence="8">
    <location>
        <begin position="50"/>
        <end position="69"/>
    </location>
</feature>
<dbReference type="PANTHER" id="PTHR22926:SF3">
    <property type="entry name" value="UNDECAPRENYL-PHOSPHATE ALPHA-N-ACETYLGLUCOSAMINYL 1-PHOSPHATE TRANSFERASE"/>
    <property type="match status" value="1"/>
</dbReference>
<proteinExistence type="predicted"/>
<keyword evidence="7" id="KW-0460">Magnesium</keyword>
<dbReference type="Proteomes" id="UP000198440">
    <property type="component" value="Unassembled WGS sequence"/>
</dbReference>
<evidence type="ECO:0000256" key="7">
    <source>
        <dbReference type="PIRSR" id="PIRSR600715-1"/>
    </source>
</evidence>
<keyword evidence="5 8" id="KW-1133">Transmembrane helix</keyword>
<evidence type="ECO:0000256" key="5">
    <source>
        <dbReference type="ARBA" id="ARBA00022989"/>
    </source>
</evidence>
<dbReference type="CDD" id="cd06912">
    <property type="entry name" value="GT_MraY_like"/>
    <property type="match status" value="1"/>
</dbReference>
<feature type="transmembrane region" description="Helical" evidence="8">
    <location>
        <begin position="20"/>
        <end position="38"/>
    </location>
</feature>
<evidence type="ECO:0000313" key="10">
    <source>
        <dbReference type="Proteomes" id="UP000198440"/>
    </source>
</evidence>
<dbReference type="GO" id="GO:0009103">
    <property type="term" value="P:lipopolysaccharide biosynthetic process"/>
    <property type="evidence" value="ECO:0007669"/>
    <property type="project" value="TreeGrafter"/>
</dbReference>
<accession>A0A239DCY1</accession>
<sequence length="311" mass="33484">MVIAGLAFAVALQMLNGDESFAPLLLLSILPVFITGLAEDLGHHVSPRGRFLAAVFSGVAAVALLGVWVPKADIPGIDWAMATPAVAIILTVIFSAGLCHAVNLIDGMNGLAASVITISALGYAAIATLASLPVVASFALLLVAATIGFLFLNWPVARLFLGDAGAYGLGHLLVWLMILLASLSSEVAVPALLLVIFWPLADVLHTILRRVADKVSILRPDRMHLHQKVRRTLDIVWFGYRGRYRSNPLTTIILLPFIIAPVVTGVLLWSNPGAAWIALGGYMLAFSAAHTLTARLARRFRRWTFYTRKSH</sequence>
<feature type="transmembrane region" description="Helical" evidence="8">
    <location>
        <begin position="109"/>
        <end position="126"/>
    </location>
</feature>
<dbReference type="PANTHER" id="PTHR22926">
    <property type="entry name" value="PHOSPHO-N-ACETYLMURAMOYL-PENTAPEPTIDE-TRANSFERASE"/>
    <property type="match status" value="1"/>
</dbReference>
<dbReference type="InterPro" id="IPR000715">
    <property type="entry name" value="Glycosyl_transferase_4"/>
</dbReference>